<sequence>MFGTPSSNTNASDVSSKSFSFGQTAPVRATTPPKDEQEVQMEESPTREMNMNGNEKLADRPTLGFSFGTSGSSMEGTSGRPSFGQNQTSSPGFNFGTPAANPFGAKAEAKTENKPAPSF</sequence>
<dbReference type="EMBL" id="GL945438">
    <property type="protein sequence ID" value="EGO21700.1"/>
    <property type="molecule type" value="Genomic_DNA"/>
</dbReference>
<dbReference type="OrthoDB" id="3230904at2759"/>
<accession>F8P513</accession>
<name>F8P513_SERL9</name>
<feature type="region of interest" description="Disordered" evidence="1">
    <location>
        <begin position="1"/>
        <end position="119"/>
    </location>
</feature>
<dbReference type="RefSeq" id="XP_007321486.1">
    <property type="nucleotide sequence ID" value="XM_007321424.1"/>
</dbReference>
<reference evidence="2" key="1">
    <citation type="submission" date="2011-04" db="EMBL/GenBank/DDBJ databases">
        <title>Evolution of plant cell wall degrading machinery underlies the functional diversity of forest fungi.</title>
        <authorList>
            <consortium name="US DOE Joint Genome Institute (JGI-PGF)"/>
            <person name="Eastwood D.C."/>
            <person name="Floudas D."/>
            <person name="Binder M."/>
            <person name="Majcherczyk A."/>
            <person name="Schneider P."/>
            <person name="Aerts A."/>
            <person name="Asiegbu F.O."/>
            <person name="Baker S.E."/>
            <person name="Barry K."/>
            <person name="Bendiksby M."/>
            <person name="Blumentritt M."/>
            <person name="Coutinho P.M."/>
            <person name="Cullen D."/>
            <person name="Cullen D."/>
            <person name="Gathman A."/>
            <person name="Goodell B."/>
            <person name="Henrissat B."/>
            <person name="Ihrmark K."/>
            <person name="Kauserud H."/>
            <person name="Kohler A."/>
            <person name="LaButti K."/>
            <person name="Lapidus A."/>
            <person name="Lavin J.L."/>
            <person name="Lee Y.-H."/>
            <person name="Lindquist E."/>
            <person name="Lilly W."/>
            <person name="Lucas S."/>
            <person name="Morin E."/>
            <person name="Murat C."/>
            <person name="Oguiza J.A."/>
            <person name="Park J."/>
            <person name="Pisabarro A.G."/>
            <person name="Riley R."/>
            <person name="Rosling A."/>
            <person name="Salamov A."/>
            <person name="Schmidt O."/>
            <person name="Schmutz J."/>
            <person name="Skrede I."/>
            <person name="Stenlid J."/>
            <person name="Wiebenga A."/>
            <person name="Xie X."/>
            <person name="Kues U."/>
            <person name="Hibbett D.S."/>
            <person name="Hoffmeister D."/>
            <person name="Hogberg N."/>
            <person name="Martin F."/>
            <person name="Grigoriev I.V."/>
            <person name="Watkinson S.C."/>
        </authorList>
    </citation>
    <scope>NUCLEOTIDE SEQUENCE</scope>
    <source>
        <strain evidence="2">S7.9</strain>
    </source>
</reference>
<dbReference type="AlphaFoldDB" id="F8P513"/>
<dbReference type="KEGG" id="sla:SERLADRAFT_396925"/>
<feature type="compositionally biased region" description="Polar residues" evidence="1">
    <location>
        <begin position="83"/>
        <end position="92"/>
    </location>
</feature>
<organism>
    <name type="scientific">Serpula lacrymans var. lacrymans (strain S7.9)</name>
    <name type="common">Dry rot fungus</name>
    <dbReference type="NCBI Taxonomy" id="578457"/>
    <lineage>
        <taxon>Eukaryota</taxon>
        <taxon>Fungi</taxon>
        <taxon>Dikarya</taxon>
        <taxon>Basidiomycota</taxon>
        <taxon>Agaricomycotina</taxon>
        <taxon>Agaricomycetes</taxon>
        <taxon>Agaricomycetidae</taxon>
        <taxon>Boletales</taxon>
        <taxon>Coniophorineae</taxon>
        <taxon>Serpulaceae</taxon>
        <taxon>Serpula</taxon>
    </lineage>
</organism>
<feature type="non-terminal residue" evidence="2">
    <location>
        <position position="119"/>
    </location>
</feature>
<dbReference type="GeneID" id="18811785"/>
<evidence type="ECO:0000313" key="2">
    <source>
        <dbReference type="EMBL" id="EGO21700.1"/>
    </source>
</evidence>
<proteinExistence type="predicted"/>
<gene>
    <name evidence="2" type="ORF">SERLADRAFT_396925</name>
</gene>
<dbReference type="Proteomes" id="UP000008064">
    <property type="component" value="Unassembled WGS sequence"/>
</dbReference>
<feature type="compositionally biased region" description="Polar residues" evidence="1">
    <location>
        <begin position="1"/>
        <end position="23"/>
    </location>
</feature>
<feature type="compositionally biased region" description="Low complexity" evidence="1">
    <location>
        <begin position="64"/>
        <end position="79"/>
    </location>
</feature>
<evidence type="ECO:0000256" key="1">
    <source>
        <dbReference type="SAM" id="MobiDB-lite"/>
    </source>
</evidence>
<protein>
    <submittedName>
        <fullName evidence="2">Uncharacterized protein</fullName>
    </submittedName>
</protein>
<dbReference type="HOGENOM" id="CLU_2067115_0_0_1"/>